<dbReference type="Pfam" id="PF13960">
    <property type="entry name" value="DUF4218"/>
    <property type="match status" value="1"/>
</dbReference>
<evidence type="ECO:0000313" key="4">
    <source>
        <dbReference type="Proteomes" id="UP001627284"/>
    </source>
</evidence>
<feature type="region of interest" description="Disordered" evidence="1">
    <location>
        <begin position="803"/>
        <end position="834"/>
    </location>
</feature>
<sequence length="967" mass="110764">MSSNHSIWPVVLVTYNLPPWDCMKDSYFMMPLLIPGPKSPGNDIEVYLQPMIEELKELWDGVETYDAHTKSNFLMRVALMWTINDFPAYGNLSGWSTKGKLACPCCYKDTQSISLRNKLCYMGHRRFLPMNHPWCKNRVLFDGKVEMGVAPSPLTGDEALMQIQELGNVSFGKGKKRKCNVSNNVYNWRKKSIFFQLPYWKSLKLRHNLDVMHIERNVSDNILSTVMSIVGKTKDTLKSRYDLVDLGIRQGLHPIEDGDTILLPAACYALSSQEKLKLCEFLANLKVPDAFSSNISRCVNVLEKNIHGLKCHDHHVLLQDILPIAIRGLLPKEVCEPIIALGKFFKNLCSKCLTIEDLDILEAEIPIILWKLQMVFPPAFFDVMIHLPIHLASEAKLGGPVQYRDMYPIERYLRILKSDVRNPRCLEGSIVQGHMARENLTFGSIYLKNISTKFNKPTRNDDGFESNGEMSIFKKSGQTKGASDGIRLPHDEFNQACMYVLQNCEEVSPFMEEYMREMEIQGATRPQGIHNNKFIEWFRAREMKGTGRGKIGRGGVKSGRGSSRGRESFGTTSQPQLQPIRVTEISLEAEQSSNPNQGSLQIGQISSHPLPRTSLETQSSRNLEESTLPSPEVETGTCSRVNRKRGRGKYKSKTVDIKTKYGEKIKVIIPYDIDRAVGSGARDIVNYSGLIMRSSFSFRDGNWQKIILKHGEAMWYKVKDKFEVCDGLREHKLQGFVISTMQRLFRAWKARLHNCYSAYSTDEDRLLHRPEDVELEDWKYLVKYFGSEKFKVVSERNRKNREKQITKHSCGTRSFAEVEESTRNPESGEKDTPDKVWEIQHTRKNTNGEREWLDPQSQQIHGQLQQLVVEQQSEEIEHRMTRDDILSSVLGERSGYVRGKGYGKKPPKKTQIQQADIEASVSSAMESMRQEMQADMDRKLQEEREQMTADLKRNMEEDLQKKIGRGA</sequence>
<dbReference type="InterPro" id="IPR025452">
    <property type="entry name" value="DUF4218"/>
</dbReference>
<feature type="region of interest" description="Disordered" evidence="1">
    <location>
        <begin position="924"/>
        <end position="967"/>
    </location>
</feature>
<protein>
    <recommendedName>
        <fullName evidence="2">DUF4218 domain-containing protein</fullName>
    </recommendedName>
</protein>
<evidence type="ECO:0000313" key="3">
    <source>
        <dbReference type="EMBL" id="KAL3360809.1"/>
    </source>
</evidence>
<evidence type="ECO:0000256" key="1">
    <source>
        <dbReference type="SAM" id="MobiDB-lite"/>
    </source>
</evidence>
<dbReference type="Pfam" id="PF03004">
    <property type="entry name" value="Transposase_24"/>
    <property type="match status" value="1"/>
</dbReference>
<gene>
    <name evidence="3" type="ORF">AABB24_013989</name>
</gene>
<dbReference type="InterPro" id="IPR004252">
    <property type="entry name" value="Probable_transposase_24"/>
</dbReference>
<accession>A0ABD2TWH1</accession>
<feature type="compositionally biased region" description="Polar residues" evidence="1">
    <location>
        <begin position="589"/>
        <end position="607"/>
    </location>
</feature>
<reference evidence="3 4" key="1">
    <citation type="submission" date="2024-05" db="EMBL/GenBank/DDBJ databases">
        <title>De novo assembly of an allotetraploid wild potato.</title>
        <authorList>
            <person name="Hosaka A.J."/>
        </authorList>
    </citation>
    <scope>NUCLEOTIDE SEQUENCE [LARGE SCALE GENOMIC DNA]</scope>
    <source>
        <tissue evidence="3">Young leaves</tissue>
    </source>
</reference>
<feature type="domain" description="DUF4218" evidence="2">
    <location>
        <begin position="348"/>
        <end position="460"/>
    </location>
</feature>
<dbReference type="PANTHER" id="PTHR10775:SF159">
    <property type="entry name" value="TNP2"/>
    <property type="match status" value="1"/>
</dbReference>
<comment type="caution">
    <text evidence="3">The sequence shown here is derived from an EMBL/GenBank/DDBJ whole genome shotgun (WGS) entry which is preliminary data.</text>
</comment>
<dbReference type="AlphaFoldDB" id="A0ABD2TWH1"/>
<evidence type="ECO:0000259" key="2">
    <source>
        <dbReference type="Pfam" id="PF13960"/>
    </source>
</evidence>
<dbReference type="EMBL" id="JBJKTR010000008">
    <property type="protein sequence ID" value="KAL3360809.1"/>
    <property type="molecule type" value="Genomic_DNA"/>
</dbReference>
<proteinExistence type="predicted"/>
<feature type="compositionally biased region" description="Basic and acidic residues" evidence="1">
    <location>
        <begin position="820"/>
        <end position="834"/>
    </location>
</feature>
<dbReference type="Pfam" id="PF02992">
    <property type="entry name" value="Transposase_21"/>
    <property type="match status" value="1"/>
</dbReference>
<keyword evidence="4" id="KW-1185">Reference proteome</keyword>
<dbReference type="InterPro" id="IPR004242">
    <property type="entry name" value="Transposase_21"/>
</dbReference>
<dbReference type="PANTHER" id="PTHR10775">
    <property type="entry name" value="OS08G0208400 PROTEIN"/>
    <property type="match status" value="1"/>
</dbReference>
<feature type="region of interest" description="Disordered" evidence="1">
    <location>
        <begin position="545"/>
        <end position="637"/>
    </location>
</feature>
<organism evidence="3 4">
    <name type="scientific">Solanum stoloniferum</name>
    <dbReference type="NCBI Taxonomy" id="62892"/>
    <lineage>
        <taxon>Eukaryota</taxon>
        <taxon>Viridiplantae</taxon>
        <taxon>Streptophyta</taxon>
        <taxon>Embryophyta</taxon>
        <taxon>Tracheophyta</taxon>
        <taxon>Spermatophyta</taxon>
        <taxon>Magnoliopsida</taxon>
        <taxon>eudicotyledons</taxon>
        <taxon>Gunneridae</taxon>
        <taxon>Pentapetalae</taxon>
        <taxon>asterids</taxon>
        <taxon>lamiids</taxon>
        <taxon>Solanales</taxon>
        <taxon>Solanaceae</taxon>
        <taxon>Solanoideae</taxon>
        <taxon>Solaneae</taxon>
        <taxon>Solanum</taxon>
    </lineage>
</organism>
<feature type="compositionally biased region" description="Polar residues" evidence="1">
    <location>
        <begin position="614"/>
        <end position="629"/>
    </location>
</feature>
<name>A0ABD2TWH1_9SOLN</name>
<feature type="compositionally biased region" description="Gly residues" evidence="1">
    <location>
        <begin position="546"/>
        <end position="558"/>
    </location>
</feature>
<feature type="compositionally biased region" description="Basic and acidic residues" evidence="1">
    <location>
        <begin position="935"/>
        <end position="961"/>
    </location>
</feature>
<dbReference type="Proteomes" id="UP001627284">
    <property type="component" value="Unassembled WGS sequence"/>
</dbReference>